<dbReference type="AlphaFoldDB" id="I3RAK2"/>
<feature type="transmembrane region" description="Helical" evidence="1">
    <location>
        <begin position="88"/>
        <end position="107"/>
    </location>
</feature>
<dbReference type="Proteomes" id="UP000011603">
    <property type="component" value="Unassembled WGS sequence"/>
</dbReference>
<accession>I3RAK2</accession>
<feature type="transmembrane region" description="Helical" evidence="1">
    <location>
        <begin position="50"/>
        <end position="76"/>
    </location>
</feature>
<feature type="transmembrane region" description="Helical" evidence="1">
    <location>
        <begin position="152"/>
        <end position="171"/>
    </location>
</feature>
<evidence type="ECO:0000313" key="9">
    <source>
        <dbReference type="Proteomes" id="UP000299011"/>
    </source>
</evidence>
<dbReference type="Proteomes" id="UP000299011">
    <property type="component" value="Plasmid pHME505"/>
</dbReference>
<dbReference type="Pfam" id="PF04307">
    <property type="entry name" value="YdjM"/>
    <property type="match status" value="1"/>
</dbReference>
<dbReference type="GeneID" id="40158181"/>
<dbReference type="EMBL" id="CP039140">
    <property type="protein sequence ID" value="QCQ77034.1"/>
    <property type="molecule type" value="Genomic_DNA"/>
</dbReference>
<dbReference type="EMBL" id="CP001871">
    <property type="protein sequence ID" value="AFK21262.1"/>
    <property type="molecule type" value="Genomic_DNA"/>
</dbReference>
<dbReference type="RefSeq" id="WP_004060984.1">
    <property type="nucleotide sequence ID" value="NC_017944.1"/>
</dbReference>
<organism evidence="2 6">
    <name type="scientific">Haloferax mediterranei (strain ATCC 33500 / DSM 1411 / JCM 8866 / NBRC 14739 / NCIMB 2177 / R-4)</name>
    <name type="common">Halobacterium mediterranei</name>
    <dbReference type="NCBI Taxonomy" id="523841"/>
    <lineage>
        <taxon>Archaea</taxon>
        <taxon>Methanobacteriati</taxon>
        <taxon>Methanobacteriota</taxon>
        <taxon>Stenosarchaea group</taxon>
        <taxon>Halobacteria</taxon>
        <taxon>Halobacteriales</taxon>
        <taxon>Haloferacaceae</taxon>
        <taxon>Haloferax</taxon>
    </lineage>
</organism>
<reference evidence="3 8" key="4">
    <citation type="submission" date="2014-04" db="EMBL/GenBank/DDBJ databases">
        <title>Transcriptional profiles of Haloferax mediterranei on the basis of nitrogen availability.</title>
        <authorList>
            <person name="Bautista V."/>
        </authorList>
    </citation>
    <scope>NUCLEOTIDE SEQUENCE [LARGE SCALE GENOMIC DNA]</scope>
    <source>
        <strain evidence="3">ATCC 33500</strain>
        <strain evidence="8">ATCC 33500 / DSM 1411 / JCM 8866 / NBRC 14739 / NCIMB 2177 / R-4</strain>
        <plasmid evidence="3">HMPLAS1</plasmid>
        <plasmid evidence="8">Plasmid HMPLAS1</plasmid>
    </source>
</reference>
<dbReference type="OrthoDB" id="200338at2157"/>
<geneLocation type="plasmid" evidence="3 8">
    <name>HMPLAS1</name>
</geneLocation>
<keyword evidence="1" id="KW-1133">Transmembrane helix</keyword>
<reference evidence="5 9" key="6">
    <citation type="submission" date="2019-04" db="EMBL/GenBank/DDBJ databases">
        <title>Methylomes of two halophilic Archaea, Haloarcula marismortui and Haloferax mediterranei.</title>
        <authorList>
            <person name="DasSarma S."/>
            <person name="DasSarma P."/>
            <person name="DasSarma S."/>
            <person name="Fomenkov A."/>
            <person name="Vincze T."/>
            <person name="Anton B.P."/>
            <person name="Roberts R.J."/>
        </authorList>
    </citation>
    <scope>NUCLEOTIDE SEQUENCE [LARGE SCALE GENOMIC DNA]</scope>
    <source>
        <strain evidence="5">ATCC 33500</strain>
        <strain evidence="9">ATCC 33500 / DSM 1411 / JCM 8866 / NBRC 14739 / NCIMB 2177 / R-4</strain>
        <plasmid evidence="5 9">pHME505</plasmid>
    </source>
</reference>
<evidence type="ECO:0000313" key="4">
    <source>
        <dbReference type="EMBL" id="ELZ97406.1"/>
    </source>
</evidence>
<evidence type="ECO:0000313" key="6">
    <source>
        <dbReference type="Proteomes" id="UP000006469"/>
    </source>
</evidence>
<dbReference type="Proteomes" id="UP000006469">
    <property type="component" value="Plasmid pHM500"/>
</dbReference>
<reference evidence="2" key="1">
    <citation type="journal article" date="2012" name="Appl. Environ. Microbiol.">
        <title>Identification of the haloarchaeal phasin (PhaP) that functions in polyhydroxyalkanoate accumulation and granule formation in Haloferax mediterranei.</title>
        <authorList>
            <person name="Cai S."/>
            <person name="Cai L."/>
            <person name="Liu H."/>
            <person name="Liu X."/>
            <person name="Han J."/>
            <person name="Zhou J."/>
            <person name="Xiang H."/>
        </authorList>
    </citation>
    <scope>NUCLEOTIDE SEQUENCE</scope>
    <source>
        <strain evidence="2">CGMCC 1.2087</strain>
    </source>
</reference>
<geneLocation type="plasmid" evidence="5 9">
    <name>pHME505</name>
</geneLocation>
<reference evidence="4 7" key="3">
    <citation type="journal article" date="2014" name="PLoS Genet.">
        <title>Phylogenetically driven sequencing of extremely halophilic archaea reveals strategies for static and dynamic osmo-response.</title>
        <authorList>
            <person name="Becker E.A."/>
            <person name="Seitzer P.M."/>
            <person name="Tritt A."/>
            <person name="Larsen D."/>
            <person name="Krusor M."/>
            <person name="Yao A.I."/>
            <person name="Wu D."/>
            <person name="Madern D."/>
            <person name="Eisen J.A."/>
            <person name="Darling A.E."/>
            <person name="Facciotti M.T."/>
        </authorList>
    </citation>
    <scope>NUCLEOTIDE SEQUENCE [LARGE SCALE GENOMIC DNA]</scope>
    <source>
        <strain evidence="4">ATCC 33500</strain>
        <strain evidence="7">ATCC 33500 / DSM 1411 / JCM 8866 / NBRC 14739 / NCIMB 2177 / R-4</strain>
    </source>
</reference>
<evidence type="ECO:0000313" key="8">
    <source>
        <dbReference type="Proteomes" id="UP000027075"/>
    </source>
</evidence>
<sequence length="188" mass="20705">MLPWEHLLFGYVSYSVLSRVVWRRPPSDKAALAVALATQMPDLVDKPFSWTLGIITTGYGPAHSVFVGLPVIMLVAGSARIRDKPVSIAALVGYASHLVTDVLALRANGPNFGRLLWPLAPQVPYESNISFIERFGTYVGTFLFQMMHPENLVLVLGYVAILSLGAVLWVLDGTPGIRWLRHRIGSDH</sequence>
<geneLocation type="plasmid" evidence="2 6">
    <name>pHM500</name>
</geneLocation>
<keyword evidence="2" id="KW-0378">Hydrolase</keyword>
<evidence type="ECO:0000313" key="5">
    <source>
        <dbReference type="EMBL" id="QCQ77034.1"/>
    </source>
</evidence>
<dbReference type="Proteomes" id="UP000027075">
    <property type="component" value="Plasmid HMPLAS1"/>
</dbReference>
<evidence type="ECO:0000313" key="2">
    <source>
        <dbReference type="EMBL" id="AFK21262.1"/>
    </source>
</evidence>
<dbReference type="HOGENOM" id="CLU_089194_0_0_2"/>
<gene>
    <name evidence="2" type="ordered locus">HFX_6137</name>
    <name evidence="3" type="ORF">BM92_17240</name>
    <name evidence="4" type="ORF">C439_18828</name>
    <name evidence="5" type="ORF">E6P09_17150</name>
</gene>
<evidence type="ECO:0000313" key="7">
    <source>
        <dbReference type="Proteomes" id="UP000011603"/>
    </source>
</evidence>
<keyword evidence="1" id="KW-0472">Membrane</keyword>
<name>I3RAK2_HALMT</name>
<evidence type="ECO:0000313" key="3">
    <source>
        <dbReference type="EMBL" id="AHZ24639.1"/>
    </source>
</evidence>
<reference evidence="2 6" key="2">
    <citation type="journal article" date="2012" name="J. Bacteriol.">
        <title>Complete genome sequence of the metabolically versatile halophilic archaeon Haloferax mediterranei, a poly(3-hydroxybutyrate-co-3-hydroxyvalerate) producer.</title>
        <authorList>
            <person name="Han J."/>
            <person name="Zhang F."/>
            <person name="Hou J."/>
            <person name="Liu X."/>
            <person name="Li M."/>
            <person name="Liu H."/>
            <person name="Cai L."/>
            <person name="Zhang B."/>
            <person name="Chen Y."/>
            <person name="Zhou J."/>
            <person name="Hu S."/>
            <person name="Xiang H."/>
        </authorList>
    </citation>
    <scope>NUCLEOTIDE SEQUENCE [LARGE SCALE GENOMIC DNA]</scope>
    <source>
        <strain evidence="6">ATCC 33500 / DSM 1411 / JCM 8866 / NBRC 14739 / NCIMB 2177 / R-4</strain>
        <strain evidence="2">CGMCC 1.2087</strain>
        <plasmid evidence="6">pHM500</plasmid>
    </source>
</reference>
<evidence type="ECO:0000256" key="1">
    <source>
        <dbReference type="SAM" id="Phobius"/>
    </source>
</evidence>
<proteinExistence type="predicted"/>
<dbReference type="KEGG" id="hme:HFX_6137"/>
<keyword evidence="2" id="KW-0614">Plasmid</keyword>
<dbReference type="EMBL" id="AOLO01000015">
    <property type="protein sequence ID" value="ELZ97406.1"/>
    <property type="molecule type" value="Genomic_DNA"/>
</dbReference>
<protein>
    <submittedName>
        <fullName evidence="2 3">Hydrolase</fullName>
    </submittedName>
    <submittedName>
        <fullName evidence="4">Putative membrane-bound metal-dependent hydrolase</fullName>
    </submittedName>
</protein>
<dbReference type="EMBL" id="CP007554">
    <property type="protein sequence ID" value="AHZ24639.1"/>
    <property type="molecule type" value="Genomic_DNA"/>
</dbReference>
<dbReference type="PATRIC" id="fig|523841.21.peg.3779"/>
<dbReference type="InterPro" id="IPR007404">
    <property type="entry name" value="YdjM-like"/>
</dbReference>
<reference evidence="2" key="5">
    <citation type="submission" date="2014-05" db="EMBL/GenBank/DDBJ databases">
        <authorList>
            <person name="Wang L."/>
            <person name="Yang H."/>
            <person name="Xiang H."/>
        </authorList>
    </citation>
    <scope>NUCLEOTIDE SEQUENCE</scope>
    <source>
        <strain evidence="2">CGMCC 1.2087</strain>
        <plasmid evidence="2">pHM500</plasmid>
    </source>
</reference>
<keyword evidence="7" id="KW-1185">Reference proteome</keyword>
<dbReference type="GO" id="GO:0016787">
    <property type="term" value="F:hydrolase activity"/>
    <property type="evidence" value="ECO:0007669"/>
    <property type="project" value="UniProtKB-KW"/>
</dbReference>
<keyword evidence="1" id="KW-0812">Transmembrane</keyword>